<keyword evidence="2 5" id="KW-0645">Protease</keyword>
<dbReference type="GO" id="GO:0004175">
    <property type="term" value="F:endopeptidase activity"/>
    <property type="evidence" value="ECO:0007669"/>
    <property type="project" value="TreeGrafter"/>
</dbReference>
<feature type="region of interest" description="Disordered" evidence="6">
    <location>
        <begin position="395"/>
        <end position="419"/>
    </location>
</feature>
<dbReference type="SUPFAM" id="SSF50156">
    <property type="entry name" value="PDZ domain-like"/>
    <property type="match status" value="1"/>
</dbReference>
<evidence type="ECO:0000259" key="7">
    <source>
        <dbReference type="PROSITE" id="PS50106"/>
    </source>
</evidence>
<comment type="caution">
    <text evidence="8">The sequence shown here is derived from an EMBL/GenBank/DDBJ whole genome shotgun (WGS) entry which is preliminary data.</text>
</comment>
<dbReference type="Gene3D" id="2.30.42.10">
    <property type="match status" value="1"/>
</dbReference>
<dbReference type="PANTHER" id="PTHR32060">
    <property type="entry name" value="TAIL-SPECIFIC PROTEASE"/>
    <property type="match status" value="1"/>
</dbReference>
<comment type="similarity">
    <text evidence="1 5">Belongs to the peptidase S41A family.</text>
</comment>
<evidence type="ECO:0000313" key="8">
    <source>
        <dbReference type="EMBL" id="KAA8707838.1"/>
    </source>
</evidence>
<name>A0A5M9QHF6_9HELI</name>
<dbReference type="InterPro" id="IPR041489">
    <property type="entry name" value="PDZ_6"/>
</dbReference>
<dbReference type="Gene3D" id="3.30.750.44">
    <property type="match status" value="1"/>
</dbReference>
<keyword evidence="4 5" id="KW-0720">Serine protease</keyword>
<protein>
    <submittedName>
        <fullName evidence="8">S41 family peptidase</fullName>
    </submittedName>
</protein>
<dbReference type="SMART" id="SM00245">
    <property type="entry name" value="TSPc"/>
    <property type="match status" value="1"/>
</dbReference>
<feature type="domain" description="PDZ" evidence="7">
    <location>
        <begin position="93"/>
        <end position="161"/>
    </location>
</feature>
<keyword evidence="3 5" id="KW-0378">Hydrolase</keyword>
<accession>A0A5M9QHF6</accession>
<proteinExistence type="inferred from homology"/>
<dbReference type="SUPFAM" id="SSF52096">
    <property type="entry name" value="ClpP/crotonase"/>
    <property type="match status" value="1"/>
</dbReference>
<evidence type="ECO:0000256" key="6">
    <source>
        <dbReference type="SAM" id="MobiDB-lite"/>
    </source>
</evidence>
<evidence type="ECO:0000256" key="5">
    <source>
        <dbReference type="RuleBase" id="RU004404"/>
    </source>
</evidence>
<dbReference type="GO" id="GO:0030288">
    <property type="term" value="C:outer membrane-bounded periplasmic space"/>
    <property type="evidence" value="ECO:0007669"/>
    <property type="project" value="TreeGrafter"/>
</dbReference>
<dbReference type="Pfam" id="PF17820">
    <property type="entry name" value="PDZ_6"/>
    <property type="match status" value="1"/>
</dbReference>
<reference evidence="8 9" key="1">
    <citation type="submission" date="2019-09" db="EMBL/GenBank/DDBJ databases">
        <title>Draft genome sequence of various Type strains from the CCUG.</title>
        <authorList>
            <person name="Pineiro-Iglesias B."/>
            <person name="Tunovic T."/>
            <person name="Unosson C."/>
            <person name="Inganas E."/>
            <person name="Ohlen M."/>
            <person name="Cardew S."/>
            <person name="Jensie-Markopoulos S."/>
            <person name="Salva-Serra F."/>
            <person name="Jaen-Luchoro D."/>
            <person name="Karlsson R."/>
            <person name="Svensson-Stadler L."/>
            <person name="Chun J."/>
            <person name="Moore E."/>
        </authorList>
    </citation>
    <scope>NUCLEOTIDE SEQUENCE [LARGE SCALE GENOMIC DNA]</scope>
    <source>
        <strain evidence="8 9">CCUG 32756T</strain>
    </source>
</reference>
<dbReference type="GO" id="GO:0006508">
    <property type="term" value="P:proteolysis"/>
    <property type="evidence" value="ECO:0007669"/>
    <property type="project" value="UniProtKB-KW"/>
</dbReference>
<dbReference type="PROSITE" id="PS50106">
    <property type="entry name" value="PDZ"/>
    <property type="match status" value="1"/>
</dbReference>
<evidence type="ECO:0000256" key="4">
    <source>
        <dbReference type="ARBA" id="ARBA00022825"/>
    </source>
</evidence>
<dbReference type="FunFam" id="2.30.42.10:FF:000063">
    <property type="entry name" value="Peptidase, S41 family"/>
    <property type="match status" value="1"/>
</dbReference>
<dbReference type="CDD" id="cd07560">
    <property type="entry name" value="Peptidase_S41_CPP"/>
    <property type="match status" value="1"/>
</dbReference>
<dbReference type="InterPro" id="IPR036034">
    <property type="entry name" value="PDZ_sf"/>
</dbReference>
<dbReference type="FunFam" id="3.90.226.10:FF:000029">
    <property type="entry name" value="Peptidase, S41 family"/>
    <property type="match status" value="1"/>
</dbReference>
<dbReference type="RefSeq" id="WP_150337842.1">
    <property type="nucleotide sequence ID" value="NZ_JAERIX010000017.1"/>
</dbReference>
<sequence>MSRNFFLGIGIALLGALLAFGSLTALTPNSQPAQQTDAKKQRAKAYDRLAQAIATIESYYVDDVPIDSLINKAIEGLIANLDAHSEYLSEKKYKELKTQTEGEFGGLGITVGLKDGALTIIAPLEGTPAQKAGLKSGDVILKIEDQSTIGMGIDDAVNLMRGKPKTPITITIVRKGEGKPLVFTLTRDIIKVKSVYAKTIDDTPYLYVRVNSFDKNVAQSVKQALKEHSGIKGIVLDLRNNPGGLLDQAVDLSNLFIKSGVIVSQKGKIKEENIIYNANGKAPYSKLPIAVLVNGGTASASEIVSGALQDHRRAIIIGEETFGKGSVQVVIPINATEAIKLTTAKYYLPSGRTIQAVGVKPDIVVYPGSVPQNEGGFEIKEADLRNHLQNELQKLDKTESKADEKQPSPEEQKRITQADITNDIQLKSAIDSLKAWGILDSAKAQDKPKQ</sequence>
<dbReference type="InterPro" id="IPR029045">
    <property type="entry name" value="ClpP/crotonase-like_dom_sf"/>
</dbReference>
<evidence type="ECO:0000313" key="9">
    <source>
        <dbReference type="Proteomes" id="UP000323707"/>
    </source>
</evidence>
<dbReference type="Proteomes" id="UP000323707">
    <property type="component" value="Unassembled WGS sequence"/>
</dbReference>
<dbReference type="GO" id="GO:0007165">
    <property type="term" value="P:signal transduction"/>
    <property type="evidence" value="ECO:0007669"/>
    <property type="project" value="TreeGrafter"/>
</dbReference>
<dbReference type="CDD" id="cd06782">
    <property type="entry name" value="cpPDZ_CPP-like"/>
    <property type="match status" value="1"/>
</dbReference>
<dbReference type="SMART" id="SM00228">
    <property type="entry name" value="PDZ"/>
    <property type="match status" value="1"/>
</dbReference>
<dbReference type="NCBIfam" id="TIGR00225">
    <property type="entry name" value="prc"/>
    <property type="match status" value="1"/>
</dbReference>
<evidence type="ECO:0000256" key="1">
    <source>
        <dbReference type="ARBA" id="ARBA00009179"/>
    </source>
</evidence>
<dbReference type="GO" id="GO:0008236">
    <property type="term" value="F:serine-type peptidase activity"/>
    <property type="evidence" value="ECO:0007669"/>
    <property type="project" value="UniProtKB-KW"/>
</dbReference>
<dbReference type="Gene3D" id="3.90.226.10">
    <property type="entry name" value="2-enoyl-CoA Hydratase, Chain A, domain 1"/>
    <property type="match status" value="1"/>
</dbReference>
<dbReference type="PANTHER" id="PTHR32060:SF30">
    <property type="entry name" value="CARBOXY-TERMINAL PROCESSING PROTEASE CTPA"/>
    <property type="match status" value="1"/>
</dbReference>
<dbReference type="EMBL" id="VXKE01000021">
    <property type="protein sequence ID" value="KAA8707838.1"/>
    <property type="molecule type" value="Genomic_DNA"/>
</dbReference>
<evidence type="ECO:0000256" key="2">
    <source>
        <dbReference type="ARBA" id="ARBA00022670"/>
    </source>
</evidence>
<organism evidence="8 9">
    <name type="scientific">Helicobacter canis</name>
    <dbReference type="NCBI Taxonomy" id="29419"/>
    <lineage>
        <taxon>Bacteria</taxon>
        <taxon>Pseudomonadati</taxon>
        <taxon>Campylobacterota</taxon>
        <taxon>Epsilonproteobacteria</taxon>
        <taxon>Campylobacterales</taxon>
        <taxon>Helicobacteraceae</taxon>
        <taxon>Helicobacter</taxon>
    </lineage>
</organism>
<gene>
    <name evidence="8" type="ORF">F4V45_08220</name>
</gene>
<dbReference type="InterPro" id="IPR004447">
    <property type="entry name" value="Peptidase_S41A"/>
</dbReference>
<dbReference type="AlphaFoldDB" id="A0A5M9QHF6"/>
<dbReference type="InterPro" id="IPR001478">
    <property type="entry name" value="PDZ"/>
</dbReference>
<evidence type="ECO:0000256" key="3">
    <source>
        <dbReference type="ARBA" id="ARBA00022801"/>
    </source>
</evidence>
<dbReference type="Pfam" id="PF03572">
    <property type="entry name" value="Peptidase_S41"/>
    <property type="match status" value="1"/>
</dbReference>
<feature type="compositionally biased region" description="Basic and acidic residues" evidence="6">
    <location>
        <begin position="395"/>
        <end position="416"/>
    </location>
</feature>
<dbReference type="InterPro" id="IPR005151">
    <property type="entry name" value="Tail-specific_protease"/>
</dbReference>